<keyword evidence="2" id="KW-1185">Reference proteome</keyword>
<evidence type="ECO:0000313" key="1">
    <source>
        <dbReference type="EMBL" id="GHO56627.1"/>
    </source>
</evidence>
<protein>
    <recommendedName>
        <fullName evidence="3">Transposase DDE domain-containing protein</fullName>
    </recommendedName>
</protein>
<dbReference type="EMBL" id="BNJG01000002">
    <property type="protein sequence ID" value="GHO56627.1"/>
    <property type="molecule type" value="Genomic_DNA"/>
</dbReference>
<reference evidence="1 2" key="1">
    <citation type="journal article" date="2021" name="Int. J. Syst. Evol. Microbiol.">
        <title>Reticulibacter mediterranei gen. nov., sp. nov., within the new family Reticulibacteraceae fam. nov., and Ktedonospora formicarum gen. nov., sp. nov., Ktedonobacter robiniae sp. nov., Dictyobacter formicarum sp. nov. and Dictyobacter arantiisoli sp. nov., belonging to the class Ktedonobacteria.</title>
        <authorList>
            <person name="Yabe S."/>
            <person name="Zheng Y."/>
            <person name="Wang C.M."/>
            <person name="Sakai Y."/>
            <person name="Abe K."/>
            <person name="Yokota A."/>
            <person name="Donadio S."/>
            <person name="Cavaletti L."/>
            <person name="Monciardini P."/>
        </authorList>
    </citation>
    <scope>NUCLEOTIDE SEQUENCE [LARGE SCALE GENOMIC DNA]</scope>
    <source>
        <strain evidence="1 2">SOSP1-30</strain>
    </source>
</reference>
<gene>
    <name evidence="1" type="ORF">KSB_51020</name>
</gene>
<comment type="caution">
    <text evidence="1">The sequence shown here is derived from an EMBL/GenBank/DDBJ whole genome shotgun (WGS) entry which is preliminary data.</text>
</comment>
<dbReference type="RefSeq" id="WP_201373099.1">
    <property type="nucleotide sequence ID" value="NZ_BNJG01000002.1"/>
</dbReference>
<evidence type="ECO:0000313" key="2">
    <source>
        <dbReference type="Proteomes" id="UP000654345"/>
    </source>
</evidence>
<sequence>MTPPAVSIQITPESVPAIPSWFAEMTVIALYLRHRGALSMIEERVRFARRRFGHYDLIDFVVVLLGYAISGERTLETFYERLHPFATPFMALFGRERLPHRSTLSRFLAALNQGAVEALRTVFLEDLAARPLEKEGKMGGLWDRQGNQWLIFDIDGTRQAARQRALPSIPDLPPAQRLLDKVCAPGYLGRKRGEAVRTRTTVLQAHTHQWIGTFSGASGAGNGDYRGELRLATKAIGAYVKAQFVSLSQAVVRLDGQYGNGAIVADVAGLAYVMRGKDYSLLDEPEVQTRLAQPPDQHTIHPETGTSRALFDCLNVNLSPTGPSTRVIIATHPASAVPAKVGTTRGAVVYELFYTALPQGAFTPADIVDLYLHRGAFECTLADEDQEQDTDRWCSHTAWGQEFWQILSQWAWNIRLELGHTLHPTPMRTTEFAPAAENEEASAAPASAPQPSESVSVIYGLPQWARPSYTKGFSGADFSLQPDGTLRCPAGRPLYAQERRPERDGSLRVLYAARIGHCRACSLRERCQESATTIKARRVSAVYWPLSSSALTLDESLSASAVPSRPSASHPVLWGDWQRRFHRRELVKLLRSQRVDIQLAEPSPSEQPPPVRSLSRAERAHYRLSWAERLARNARPKAAPDVSIKLFGIPDAFAASLGLRIA</sequence>
<proteinExistence type="predicted"/>
<accession>A0ABQ3UVK5</accession>
<dbReference type="Proteomes" id="UP000654345">
    <property type="component" value="Unassembled WGS sequence"/>
</dbReference>
<organism evidence="1 2">
    <name type="scientific">Ktedonobacter robiniae</name>
    <dbReference type="NCBI Taxonomy" id="2778365"/>
    <lineage>
        <taxon>Bacteria</taxon>
        <taxon>Bacillati</taxon>
        <taxon>Chloroflexota</taxon>
        <taxon>Ktedonobacteria</taxon>
        <taxon>Ktedonobacterales</taxon>
        <taxon>Ktedonobacteraceae</taxon>
        <taxon>Ktedonobacter</taxon>
    </lineage>
</organism>
<evidence type="ECO:0008006" key="3">
    <source>
        <dbReference type="Google" id="ProtNLM"/>
    </source>
</evidence>
<name>A0ABQ3UVK5_9CHLR</name>